<dbReference type="RefSeq" id="WP_242766822.1">
    <property type="nucleotide sequence ID" value="NZ_JALDAY010000006.1"/>
</dbReference>
<evidence type="ECO:0000259" key="3">
    <source>
        <dbReference type="PROSITE" id="PS50043"/>
    </source>
</evidence>
<dbReference type="SUPFAM" id="SSF52540">
    <property type="entry name" value="P-loop containing nucleoside triphosphate hydrolases"/>
    <property type="match status" value="1"/>
</dbReference>
<name>A0ABS9Y8L0_9ACTN</name>
<reference evidence="4" key="1">
    <citation type="submission" date="2022-03" db="EMBL/GenBank/DDBJ databases">
        <title>Streptomyces 7R015 and 7R016 isolated from Barleria lupulina in Thailand.</title>
        <authorList>
            <person name="Kanchanasin P."/>
            <person name="Phongsopitanun W."/>
            <person name="Tanasupawat S."/>
        </authorList>
    </citation>
    <scope>NUCLEOTIDE SEQUENCE</scope>
    <source>
        <strain evidence="4">7R015</strain>
    </source>
</reference>
<keyword evidence="5" id="KW-1185">Reference proteome</keyword>
<dbReference type="Gene3D" id="3.40.50.300">
    <property type="entry name" value="P-loop containing nucleotide triphosphate hydrolases"/>
    <property type="match status" value="1"/>
</dbReference>
<dbReference type="InterPro" id="IPR041664">
    <property type="entry name" value="AAA_16"/>
</dbReference>
<evidence type="ECO:0000256" key="1">
    <source>
        <dbReference type="ARBA" id="ARBA00022741"/>
    </source>
</evidence>
<dbReference type="PROSITE" id="PS00622">
    <property type="entry name" value="HTH_LUXR_1"/>
    <property type="match status" value="1"/>
</dbReference>
<dbReference type="SMART" id="SM00421">
    <property type="entry name" value="HTH_LUXR"/>
    <property type="match status" value="1"/>
</dbReference>
<dbReference type="PROSITE" id="PS00675">
    <property type="entry name" value="SIGMA54_INTERACT_1"/>
    <property type="match status" value="1"/>
</dbReference>
<dbReference type="Proteomes" id="UP001165269">
    <property type="component" value="Unassembled WGS sequence"/>
</dbReference>
<dbReference type="InterPro" id="IPR025662">
    <property type="entry name" value="Sigma_54_int_dom_ATP-bd_1"/>
</dbReference>
<dbReference type="InterPro" id="IPR016032">
    <property type="entry name" value="Sig_transdc_resp-reg_C-effctor"/>
</dbReference>
<accession>A0ABS9Y8L0</accession>
<keyword evidence="2" id="KW-0067">ATP-binding</keyword>
<dbReference type="PANTHER" id="PTHR16305">
    <property type="entry name" value="TESTICULAR SOLUBLE ADENYLYL CYCLASE"/>
    <property type="match status" value="1"/>
</dbReference>
<organism evidence="4 5">
    <name type="scientific">Streptomyces cylindrosporus</name>
    <dbReference type="NCBI Taxonomy" id="2927583"/>
    <lineage>
        <taxon>Bacteria</taxon>
        <taxon>Bacillati</taxon>
        <taxon>Actinomycetota</taxon>
        <taxon>Actinomycetes</taxon>
        <taxon>Kitasatosporales</taxon>
        <taxon>Streptomycetaceae</taxon>
        <taxon>Streptomyces</taxon>
    </lineage>
</organism>
<protein>
    <submittedName>
        <fullName evidence="4">LuxR family transcriptional regulator</fullName>
    </submittedName>
</protein>
<dbReference type="EMBL" id="JALDAY010000006">
    <property type="protein sequence ID" value="MCI3273570.1"/>
    <property type="molecule type" value="Genomic_DNA"/>
</dbReference>
<sequence length="860" mass="92333">MGWQAAFDPVQQCTDGPHPLLVLGETGTGKTRLLRIAEQRAGERGARVLSARACPQEAQQPYACLHQLLLPVLAEADALPEPRRRALHALLAPTEDDVPPEGADLSNAVLALLTRLGRTGQVLLTVDDLHNCDRDSLAVLSYVTRRLSGEAVTVLFTAHGEAPPPAAPADLAVLLLGPLSPPAAARLLDAQPGAPTGGARLELLRQAEGNPLAIIELSRATRQPRRIQALYAPQLDALPEGTRHALLYAAAAWPHQELAPVMAALGTDDLGVWAPAETAGLITVTDGRLAFRNPLTRTAAFYRPPAQLRRQAHRDLAAVSPHRPAHLAAAAVGPDEAVAAAVEEASGRGDRFTAARALEQAALLGSHGRDRARRLAAALAAASDLGDPAWVRELYGALERANRDPQGMCAAACAMSGALSLLSYQREAFDLLLDTARRARAADASTAFALAAVATGIARQSGLPEHWRQLRRLLGLAPENGSEHADIFASVQALAATGSSRPARLLAGAALAHHTDESDLCAEQFRQAGELLRAQGALGPLAWTLAAQVETLLGLGRWAEAESLIKEGLSHAAVHRWTRVEMDLEALRTTLGALRGESVPGTRFTGPNWRSVSLHENRATHARMLRACGLSALVLGDGDGAFRHLRTLFADDGEPLDPFLSPRCIAELAVAAHRTGRQREAAHVLVRVRRSQGARPTTRMTLLMHHAAALVDEDADSEHHFQLAVVNPEAARWPLERARARLDYAIWLRRRRRPLEARAQLTVVLETATRLGARHLAESARGELRASGVSEAPASADPLGELTAQQRQIVRLAANGLSNREIGEQLFLSPRTVGSHLYNVYPKLGVSSRHQLRDLLVHEK</sequence>
<evidence type="ECO:0000313" key="5">
    <source>
        <dbReference type="Proteomes" id="UP001165269"/>
    </source>
</evidence>
<dbReference type="PANTHER" id="PTHR16305:SF35">
    <property type="entry name" value="TRANSCRIPTIONAL ACTIVATOR DOMAIN"/>
    <property type="match status" value="1"/>
</dbReference>
<evidence type="ECO:0000313" key="4">
    <source>
        <dbReference type="EMBL" id="MCI3273570.1"/>
    </source>
</evidence>
<comment type="caution">
    <text evidence="4">The sequence shown here is derived from an EMBL/GenBank/DDBJ whole genome shotgun (WGS) entry which is preliminary data.</text>
</comment>
<gene>
    <name evidence="4" type="ORF">MQP27_20990</name>
</gene>
<dbReference type="InterPro" id="IPR000792">
    <property type="entry name" value="Tscrpt_reg_LuxR_C"/>
</dbReference>
<evidence type="ECO:0000256" key="2">
    <source>
        <dbReference type="ARBA" id="ARBA00022840"/>
    </source>
</evidence>
<dbReference type="PROSITE" id="PS50043">
    <property type="entry name" value="HTH_LUXR_2"/>
    <property type="match status" value="1"/>
</dbReference>
<feature type="domain" description="HTH luxR-type" evidence="3">
    <location>
        <begin position="795"/>
        <end position="860"/>
    </location>
</feature>
<dbReference type="InterPro" id="IPR036388">
    <property type="entry name" value="WH-like_DNA-bd_sf"/>
</dbReference>
<dbReference type="CDD" id="cd06170">
    <property type="entry name" value="LuxR_C_like"/>
    <property type="match status" value="1"/>
</dbReference>
<keyword evidence="1" id="KW-0547">Nucleotide-binding</keyword>
<dbReference type="InterPro" id="IPR027417">
    <property type="entry name" value="P-loop_NTPase"/>
</dbReference>
<proteinExistence type="predicted"/>
<dbReference type="PRINTS" id="PR00038">
    <property type="entry name" value="HTHLUXR"/>
</dbReference>
<dbReference type="Gene3D" id="1.10.10.10">
    <property type="entry name" value="Winged helix-like DNA-binding domain superfamily/Winged helix DNA-binding domain"/>
    <property type="match status" value="1"/>
</dbReference>
<dbReference type="Pfam" id="PF00196">
    <property type="entry name" value="GerE"/>
    <property type="match status" value="1"/>
</dbReference>
<dbReference type="Pfam" id="PF13191">
    <property type="entry name" value="AAA_16"/>
    <property type="match status" value="1"/>
</dbReference>
<dbReference type="SUPFAM" id="SSF46894">
    <property type="entry name" value="C-terminal effector domain of the bipartite response regulators"/>
    <property type="match status" value="1"/>
</dbReference>